<dbReference type="SUPFAM" id="SSF56672">
    <property type="entry name" value="DNA/RNA polymerases"/>
    <property type="match status" value="1"/>
</dbReference>
<accession>A0A2N9HCY3</accession>
<protein>
    <recommendedName>
        <fullName evidence="1">Reverse transcriptase Ty1/copia-type domain-containing protein</fullName>
    </recommendedName>
</protein>
<evidence type="ECO:0000259" key="1">
    <source>
        <dbReference type="Pfam" id="PF07727"/>
    </source>
</evidence>
<dbReference type="InterPro" id="IPR013103">
    <property type="entry name" value="RVT_2"/>
</dbReference>
<proteinExistence type="predicted"/>
<organism evidence="2">
    <name type="scientific">Fagus sylvatica</name>
    <name type="common">Beechnut</name>
    <dbReference type="NCBI Taxonomy" id="28930"/>
    <lineage>
        <taxon>Eukaryota</taxon>
        <taxon>Viridiplantae</taxon>
        <taxon>Streptophyta</taxon>
        <taxon>Embryophyta</taxon>
        <taxon>Tracheophyta</taxon>
        <taxon>Spermatophyta</taxon>
        <taxon>Magnoliopsida</taxon>
        <taxon>eudicotyledons</taxon>
        <taxon>Gunneridae</taxon>
        <taxon>Pentapetalae</taxon>
        <taxon>rosids</taxon>
        <taxon>fabids</taxon>
        <taxon>Fagales</taxon>
        <taxon>Fagaceae</taxon>
        <taxon>Fagus</taxon>
    </lineage>
</organism>
<dbReference type="InterPro" id="IPR043502">
    <property type="entry name" value="DNA/RNA_pol_sf"/>
</dbReference>
<feature type="domain" description="Reverse transcriptase Ty1/copia-type" evidence="1">
    <location>
        <begin position="67"/>
        <end position="173"/>
    </location>
</feature>
<sequence length="208" mass="22910">MVMCNALRLSQCKIGGREIEIPRSRRRKDNQVSSAAVEAIARYSASAKRHIGWVAAMDEELAALHANHTWSLVPHQPNMNVIGCKWVYKAKLKPDGSLDRLKARLVAKGFSQVDGIDFSETFSPVIKPANIRLVLTIAVVKGWDIRQLDVKNAFLHGSLSTPVYMHQPPGYVDPKRVNTAENMESVFISDAAENMESVSISAAEISAA</sequence>
<evidence type="ECO:0000313" key="2">
    <source>
        <dbReference type="EMBL" id="SPD09755.1"/>
    </source>
</evidence>
<name>A0A2N9HCY3_FAGSY</name>
<gene>
    <name evidence="2" type="ORF">FSB_LOCUS37637</name>
</gene>
<reference evidence="2" key="1">
    <citation type="submission" date="2018-02" db="EMBL/GenBank/DDBJ databases">
        <authorList>
            <person name="Cohen D.B."/>
            <person name="Kent A.D."/>
        </authorList>
    </citation>
    <scope>NUCLEOTIDE SEQUENCE</scope>
</reference>
<dbReference type="AlphaFoldDB" id="A0A2N9HCY3"/>
<dbReference type="EMBL" id="OIVN01003241">
    <property type="protein sequence ID" value="SPD09755.1"/>
    <property type="molecule type" value="Genomic_DNA"/>
</dbReference>
<dbReference type="Pfam" id="PF07727">
    <property type="entry name" value="RVT_2"/>
    <property type="match status" value="1"/>
</dbReference>